<dbReference type="SMART" id="SM00382">
    <property type="entry name" value="AAA"/>
    <property type="match status" value="1"/>
</dbReference>
<dbReference type="PANTHER" id="PTHR32071:SF57">
    <property type="entry name" value="C4-DICARBOXYLATE TRANSPORT TRANSCRIPTIONAL REGULATORY PROTEIN DCTD"/>
    <property type="match status" value="1"/>
</dbReference>
<dbReference type="InterPro" id="IPR001789">
    <property type="entry name" value="Sig_transdc_resp-reg_receiver"/>
</dbReference>
<gene>
    <name evidence="14" type="ORF">DAMNIGENAA_10290</name>
</gene>
<dbReference type="SUPFAM" id="SSF46689">
    <property type="entry name" value="Homeodomain-like"/>
    <property type="match status" value="1"/>
</dbReference>
<dbReference type="PROSITE" id="PS00675">
    <property type="entry name" value="SIGMA54_INTERACT_1"/>
    <property type="match status" value="1"/>
</dbReference>
<evidence type="ECO:0000256" key="6">
    <source>
        <dbReference type="ARBA" id="ARBA00023012"/>
    </source>
</evidence>
<feature type="domain" description="Response regulatory" evidence="13">
    <location>
        <begin position="6"/>
        <end position="120"/>
    </location>
</feature>
<proteinExistence type="predicted"/>
<comment type="caution">
    <text evidence="14">The sequence shown here is derived from an EMBL/GenBank/DDBJ whole genome shotgun (WGS) entry which is preliminary data.</text>
</comment>
<evidence type="ECO:0000313" key="15">
    <source>
        <dbReference type="Proteomes" id="UP001144372"/>
    </source>
</evidence>
<dbReference type="PROSITE" id="PS00688">
    <property type="entry name" value="SIGMA54_INTERACT_3"/>
    <property type="match status" value="1"/>
</dbReference>
<reference evidence="14" key="1">
    <citation type="submission" date="2022-12" db="EMBL/GenBank/DDBJ databases">
        <title>Reference genome sequencing for broad-spectrum identification of bacterial and archaeal isolates by mass spectrometry.</title>
        <authorList>
            <person name="Sekiguchi Y."/>
            <person name="Tourlousse D.M."/>
        </authorList>
    </citation>
    <scope>NUCLEOTIDE SEQUENCE</scope>
    <source>
        <strain evidence="14">ASRB1</strain>
    </source>
</reference>
<feature type="domain" description="Sigma-54 factor interaction" evidence="12">
    <location>
        <begin position="145"/>
        <end position="374"/>
    </location>
</feature>
<keyword evidence="4" id="KW-0547">Nucleotide-binding</keyword>
<dbReference type="PROSITE" id="PS50110">
    <property type="entry name" value="RESPONSE_REGULATORY"/>
    <property type="match status" value="1"/>
</dbReference>
<feature type="modified residue" description="4-aspartylphosphate" evidence="11">
    <location>
        <position position="55"/>
    </location>
</feature>
<dbReference type="InterPro" id="IPR025662">
    <property type="entry name" value="Sigma_54_int_dom_ATP-bd_1"/>
</dbReference>
<dbReference type="Pfam" id="PF02954">
    <property type="entry name" value="HTH_8"/>
    <property type="match status" value="1"/>
</dbReference>
<dbReference type="FunFam" id="3.40.50.300:FF:000006">
    <property type="entry name" value="DNA-binding transcriptional regulator NtrC"/>
    <property type="match status" value="1"/>
</dbReference>
<dbReference type="InterPro" id="IPR011006">
    <property type="entry name" value="CheY-like_superfamily"/>
</dbReference>
<dbReference type="SMART" id="SM00448">
    <property type="entry name" value="REC"/>
    <property type="match status" value="1"/>
</dbReference>
<evidence type="ECO:0000256" key="10">
    <source>
        <dbReference type="ARBA" id="ARBA00023163"/>
    </source>
</evidence>
<accession>A0A9W6D5E0</accession>
<dbReference type="Gene3D" id="1.10.8.60">
    <property type="match status" value="1"/>
</dbReference>
<evidence type="ECO:0000256" key="4">
    <source>
        <dbReference type="ARBA" id="ARBA00022741"/>
    </source>
</evidence>
<dbReference type="SUPFAM" id="SSF52540">
    <property type="entry name" value="P-loop containing nucleoside triphosphate hydrolases"/>
    <property type="match status" value="1"/>
</dbReference>
<dbReference type="Proteomes" id="UP001144372">
    <property type="component" value="Unassembled WGS sequence"/>
</dbReference>
<dbReference type="FunFam" id="3.40.50.2300:FF:000018">
    <property type="entry name" value="DNA-binding transcriptional regulator NtrC"/>
    <property type="match status" value="1"/>
</dbReference>
<keyword evidence="15" id="KW-1185">Reference proteome</keyword>
<dbReference type="Gene3D" id="3.40.50.300">
    <property type="entry name" value="P-loop containing nucleotide triphosphate hydrolases"/>
    <property type="match status" value="1"/>
</dbReference>
<comment type="subcellular location">
    <subcellularLocation>
        <location evidence="1">Cytoplasm</location>
    </subcellularLocation>
</comment>
<dbReference type="PRINTS" id="PR01590">
    <property type="entry name" value="HTHFIS"/>
</dbReference>
<keyword evidence="10" id="KW-0804">Transcription</keyword>
<dbReference type="FunFam" id="1.10.8.60:FF:000014">
    <property type="entry name" value="DNA-binding transcriptional regulator NtrC"/>
    <property type="match status" value="1"/>
</dbReference>
<dbReference type="AlphaFoldDB" id="A0A9W6D5E0"/>
<dbReference type="GO" id="GO:0006355">
    <property type="term" value="P:regulation of DNA-templated transcription"/>
    <property type="evidence" value="ECO:0007669"/>
    <property type="project" value="InterPro"/>
</dbReference>
<keyword evidence="2" id="KW-0963">Cytoplasm</keyword>
<sequence length="465" mass="52360">MKLPFRILIVDDDPGTLEAISDLLKEAGYEIDVASNGQEAIRKARQNKFEVVITDLSMPRMDGMELLGHFMKHQPDTYVIMLTGVGTIATAVEAMKQGAFDYLSKPAKSDEILLVLKRAEEMMLLRAENDLLRSQLKERYCFDKIIGKSEPMQAIYRMIERVARTDSTILITGESGTGKELIANAVHYNSERKDKPFIPINCGAIPEELLESELFGHEKGSFTGAYREHLGRFELAHQGTIFLDEIGEMSPKLQVKLLRFLQEKKFERVGGARTIQVDTRIVAATNKDLEKMVSAGSFREDLFYRLNVIPIRVPPLRERIEDIPLLIQHFLKQHSQKKDIPLKRISKAALSAMQAYSWPGNVRELENAIERLVILTEGDEIQMEDLPQRMAQMQAKPSFSTIGIEGGGIDLKGTLEELENSLILEALKKAGGVKNQAAKLLGLNRTTLIEKMKKKKLCCPDPPDK</sequence>
<keyword evidence="3 11" id="KW-0597">Phosphoprotein</keyword>
<evidence type="ECO:0000259" key="13">
    <source>
        <dbReference type="PROSITE" id="PS50110"/>
    </source>
</evidence>
<dbReference type="GO" id="GO:0005737">
    <property type="term" value="C:cytoplasm"/>
    <property type="evidence" value="ECO:0007669"/>
    <property type="project" value="UniProtKB-SubCell"/>
</dbReference>
<keyword evidence="6" id="KW-0902">Two-component regulatory system</keyword>
<keyword evidence="7" id="KW-0805">Transcription regulation</keyword>
<evidence type="ECO:0000256" key="3">
    <source>
        <dbReference type="ARBA" id="ARBA00022553"/>
    </source>
</evidence>
<dbReference type="InterPro" id="IPR002197">
    <property type="entry name" value="HTH_Fis"/>
</dbReference>
<dbReference type="InterPro" id="IPR002078">
    <property type="entry name" value="Sigma_54_int"/>
</dbReference>
<dbReference type="GO" id="GO:0000160">
    <property type="term" value="P:phosphorelay signal transduction system"/>
    <property type="evidence" value="ECO:0007669"/>
    <property type="project" value="UniProtKB-KW"/>
</dbReference>
<dbReference type="InterPro" id="IPR027417">
    <property type="entry name" value="P-loop_NTPase"/>
</dbReference>
<dbReference type="GO" id="GO:0043565">
    <property type="term" value="F:sequence-specific DNA binding"/>
    <property type="evidence" value="ECO:0007669"/>
    <property type="project" value="InterPro"/>
</dbReference>
<evidence type="ECO:0000256" key="11">
    <source>
        <dbReference type="PROSITE-ProRule" id="PRU00169"/>
    </source>
</evidence>
<evidence type="ECO:0000256" key="1">
    <source>
        <dbReference type="ARBA" id="ARBA00004496"/>
    </source>
</evidence>
<organism evidence="14 15">
    <name type="scientific">Desulforhabdus amnigena</name>
    <dbReference type="NCBI Taxonomy" id="40218"/>
    <lineage>
        <taxon>Bacteria</taxon>
        <taxon>Pseudomonadati</taxon>
        <taxon>Thermodesulfobacteriota</taxon>
        <taxon>Syntrophobacteria</taxon>
        <taxon>Syntrophobacterales</taxon>
        <taxon>Syntrophobacteraceae</taxon>
        <taxon>Desulforhabdus</taxon>
    </lineage>
</organism>
<evidence type="ECO:0000256" key="9">
    <source>
        <dbReference type="ARBA" id="ARBA00023159"/>
    </source>
</evidence>
<dbReference type="InterPro" id="IPR009057">
    <property type="entry name" value="Homeodomain-like_sf"/>
</dbReference>
<dbReference type="InterPro" id="IPR058031">
    <property type="entry name" value="AAA_lid_NorR"/>
</dbReference>
<dbReference type="Gene3D" id="3.40.50.2300">
    <property type="match status" value="1"/>
</dbReference>
<keyword evidence="8" id="KW-0238">DNA-binding</keyword>
<dbReference type="InterPro" id="IPR003593">
    <property type="entry name" value="AAA+_ATPase"/>
</dbReference>
<dbReference type="Gene3D" id="1.10.10.60">
    <property type="entry name" value="Homeodomain-like"/>
    <property type="match status" value="1"/>
</dbReference>
<evidence type="ECO:0000256" key="5">
    <source>
        <dbReference type="ARBA" id="ARBA00022840"/>
    </source>
</evidence>
<dbReference type="PANTHER" id="PTHR32071">
    <property type="entry name" value="TRANSCRIPTIONAL REGULATORY PROTEIN"/>
    <property type="match status" value="1"/>
</dbReference>
<evidence type="ECO:0000256" key="7">
    <source>
        <dbReference type="ARBA" id="ARBA00023015"/>
    </source>
</evidence>
<dbReference type="GO" id="GO:0005524">
    <property type="term" value="F:ATP binding"/>
    <property type="evidence" value="ECO:0007669"/>
    <property type="project" value="UniProtKB-KW"/>
</dbReference>
<dbReference type="EMBL" id="BSDR01000001">
    <property type="protein sequence ID" value="GLI33596.1"/>
    <property type="molecule type" value="Genomic_DNA"/>
</dbReference>
<dbReference type="Pfam" id="PF00158">
    <property type="entry name" value="Sigma54_activat"/>
    <property type="match status" value="1"/>
</dbReference>
<keyword evidence="9" id="KW-0010">Activator</keyword>
<evidence type="ECO:0000256" key="8">
    <source>
        <dbReference type="ARBA" id="ARBA00023125"/>
    </source>
</evidence>
<dbReference type="InterPro" id="IPR025944">
    <property type="entry name" value="Sigma_54_int_dom_CS"/>
</dbReference>
<dbReference type="Pfam" id="PF25601">
    <property type="entry name" value="AAA_lid_14"/>
    <property type="match status" value="1"/>
</dbReference>
<dbReference type="RefSeq" id="WP_281792686.1">
    <property type="nucleotide sequence ID" value="NZ_BSDR01000001.1"/>
</dbReference>
<evidence type="ECO:0000313" key="14">
    <source>
        <dbReference type="EMBL" id="GLI33596.1"/>
    </source>
</evidence>
<dbReference type="Pfam" id="PF00072">
    <property type="entry name" value="Response_reg"/>
    <property type="match status" value="1"/>
</dbReference>
<dbReference type="SUPFAM" id="SSF52172">
    <property type="entry name" value="CheY-like"/>
    <property type="match status" value="1"/>
</dbReference>
<keyword evidence="5" id="KW-0067">ATP-binding</keyword>
<evidence type="ECO:0000256" key="2">
    <source>
        <dbReference type="ARBA" id="ARBA00022490"/>
    </source>
</evidence>
<protein>
    <submittedName>
        <fullName evidence="14">Acetoacetate metabolism regulatory protein AtoC</fullName>
    </submittedName>
</protein>
<dbReference type="PROSITE" id="PS50045">
    <property type="entry name" value="SIGMA54_INTERACT_4"/>
    <property type="match status" value="1"/>
</dbReference>
<name>A0A9W6D5E0_9BACT</name>
<evidence type="ECO:0000259" key="12">
    <source>
        <dbReference type="PROSITE" id="PS50045"/>
    </source>
</evidence>
<dbReference type="CDD" id="cd00009">
    <property type="entry name" value="AAA"/>
    <property type="match status" value="1"/>
</dbReference>